<organism evidence="1 2">
    <name type="scientific">Chlorobium limicola</name>
    <dbReference type="NCBI Taxonomy" id="1092"/>
    <lineage>
        <taxon>Bacteria</taxon>
        <taxon>Pseudomonadati</taxon>
        <taxon>Chlorobiota</taxon>
        <taxon>Chlorobiia</taxon>
        <taxon>Chlorobiales</taxon>
        <taxon>Chlorobiaceae</taxon>
        <taxon>Chlorobium/Pelodictyon group</taxon>
        <taxon>Chlorobium</taxon>
    </lineage>
</organism>
<keyword evidence="2" id="KW-1185">Reference proteome</keyword>
<dbReference type="EMBL" id="LMBR01000080">
    <property type="protein sequence ID" value="KUL30687.1"/>
    <property type="molecule type" value="Genomic_DNA"/>
</dbReference>
<gene>
    <name evidence="1" type="ORF">ASB62_03610</name>
</gene>
<name>A0A117MQT5_CHLLI</name>
<proteinExistence type="predicted"/>
<protein>
    <submittedName>
        <fullName evidence="1">Uncharacterized protein</fullName>
    </submittedName>
</protein>
<dbReference type="AlphaFoldDB" id="A0A117MQT5"/>
<comment type="caution">
    <text evidence="1">The sequence shown here is derived from an EMBL/GenBank/DDBJ whole genome shotgun (WGS) entry which is preliminary data.</text>
</comment>
<sequence>MLKAGAFCFWLAWRHKNKNFPPRNKKGEKSFLKINGLTFIKRLYRGDGRAAGLSFMNPKKLPCRRR</sequence>
<accession>A0A117MQT5</accession>
<reference evidence="1 2" key="1">
    <citation type="submission" date="2015-10" db="EMBL/GenBank/DDBJ databases">
        <title>Draft Genome Sequence of Chlorobium limicola strain Frasassi Growing under Artificial Lighting in the Frasassi Cave System.</title>
        <authorList>
            <person name="Mansor M."/>
            <person name="Macalady J."/>
        </authorList>
    </citation>
    <scope>NUCLEOTIDE SEQUENCE [LARGE SCALE GENOMIC DNA]</scope>
    <source>
        <strain evidence="1 2">Frasassi</strain>
    </source>
</reference>
<evidence type="ECO:0000313" key="1">
    <source>
        <dbReference type="EMBL" id="KUL30687.1"/>
    </source>
</evidence>
<evidence type="ECO:0000313" key="2">
    <source>
        <dbReference type="Proteomes" id="UP000053937"/>
    </source>
</evidence>
<dbReference type="Proteomes" id="UP000053937">
    <property type="component" value="Unassembled WGS sequence"/>
</dbReference>